<dbReference type="Pfam" id="PF02810">
    <property type="entry name" value="SEC-C"/>
    <property type="match status" value="1"/>
</dbReference>
<dbReference type="Gene3D" id="3.10.450.50">
    <property type="match status" value="1"/>
</dbReference>
<evidence type="ECO:0000313" key="2">
    <source>
        <dbReference type="Proteomes" id="UP000515480"/>
    </source>
</evidence>
<protein>
    <submittedName>
        <fullName evidence="1">SEC-C domain-containing protein</fullName>
    </submittedName>
</protein>
<dbReference type="PANTHER" id="PTHR33747:SF1">
    <property type="entry name" value="ADENYLATE CYCLASE-ASSOCIATED CAP C-TERMINAL DOMAIN-CONTAINING PROTEIN"/>
    <property type="match status" value="1"/>
</dbReference>
<dbReference type="EMBL" id="CP060204">
    <property type="protein sequence ID" value="QNH55071.1"/>
    <property type="molecule type" value="Genomic_DNA"/>
</dbReference>
<dbReference type="InterPro" id="IPR004027">
    <property type="entry name" value="SEC_C_motif"/>
</dbReference>
<dbReference type="AlphaFoldDB" id="A0A7G7VLS8"/>
<dbReference type="RefSeq" id="WP_185980961.1">
    <property type="nucleotide sequence ID" value="NZ_CP060204.1"/>
</dbReference>
<sequence>MMTENIGEGQKPVPFPEMYDRRELNALYREIPLKDNTSRLLRKYFNAMANLYGVISLRDALAVIRRFSPRTVTDEEFLAFAEIARHECEGYWVLGRSELYIDVAARDVLDREVICTALLEAEEDLYAKTVHQQMEKPLYIPTDKASLLAYAEPFYVEKTAEYAALVDFIEAHMPVDWMRYECEVVLDEIFDLLRVDVDLNALISLLDEMGIEFTDASDIEQFAERWIRYMNNARIFANRGHTPNELSAMNPHRYEKPQTASIGPRMRAALARGDMTVEELREEFMTVDLPHENVRKAFLEELDAVAAEIAAQKKSAKVGRNDPCPCGSGKKYKKCCGK</sequence>
<keyword evidence="2" id="KW-1185">Reference proteome</keyword>
<evidence type="ECO:0000313" key="1">
    <source>
        <dbReference type="EMBL" id="QNH55071.1"/>
    </source>
</evidence>
<dbReference type="PANTHER" id="PTHR33747">
    <property type="entry name" value="UPF0225 PROTEIN SCO1677"/>
    <property type="match status" value="1"/>
</dbReference>
<accession>A0A7G7VLS8</accession>
<dbReference type="KEGG" id="stim:H1B31_03835"/>
<dbReference type="Proteomes" id="UP000515480">
    <property type="component" value="Chromosome"/>
</dbReference>
<organism evidence="1 2">
    <name type="scientific">Selenomonas timonae</name>
    <dbReference type="NCBI Taxonomy" id="2754044"/>
    <lineage>
        <taxon>Bacteria</taxon>
        <taxon>Bacillati</taxon>
        <taxon>Bacillota</taxon>
        <taxon>Negativicutes</taxon>
        <taxon>Selenomonadales</taxon>
        <taxon>Selenomonadaceae</taxon>
        <taxon>Selenomonas</taxon>
    </lineage>
</organism>
<dbReference type="SUPFAM" id="SSF103642">
    <property type="entry name" value="Sec-C motif"/>
    <property type="match status" value="1"/>
</dbReference>
<gene>
    <name evidence="1" type="ORF">H1B31_03835</name>
</gene>
<reference evidence="1 2" key="1">
    <citation type="submission" date="2020-07" db="EMBL/GenBank/DDBJ databases">
        <title>Complete genome and description of Selenomonas timonensis sp. nov., a new bacterium isolated from a gingivitis subject.</title>
        <authorList>
            <person name="Antezack A."/>
        </authorList>
    </citation>
    <scope>NUCLEOTIDE SEQUENCE [LARGE SCALE GENOMIC DNA]</scope>
    <source>
        <strain evidence="1 2">Marseille-Q3039</strain>
    </source>
</reference>
<proteinExistence type="predicted"/>
<name>A0A7G7VLS8_9FIRM</name>